<dbReference type="AlphaFoldDB" id="A0A1X7V2P5"/>
<reference evidence="2" key="1">
    <citation type="submission" date="2017-05" db="UniProtKB">
        <authorList>
            <consortium name="EnsemblMetazoa"/>
        </authorList>
    </citation>
    <scope>IDENTIFICATION</scope>
</reference>
<dbReference type="PANTHER" id="PTHR37984:SF15">
    <property type="entry name" value="INTEGRASE CATALYTIC DOMAIN-CONTAINING PROTEIN"/>
    <property type="match status" value="1"/>
</dbReference>
<dbReference type="PROSITE" id="PS50994">
    <property type="entry name" value="INTEGRASE"/>
    <property type="match status" value="1"/>
</dbReference>
<dbReference type="STRING" id="400682.A0A1X7V2P5"/>
<organism evidence="2">
    <name type="scientific">Amphimedon queenslandica</name>
    <name type="common">Sponge</name>
    <dbReference type="NCBI Taxonomy" id="400682"/>
    <lineage>
        <taxon>Eukaryota</taxon>
        <taxon>Metazoa</taxon>
        <taxon>Porifera</taxon>
        <taxon>Demospongiae</taxon>
        <taxon>Heteroscleromorpha</taxon>
        <taxon>Haplosclerida</taxon>
        <taxon>Niphatidae</taxon>
        <taxon>Amphimedon</taxon>
    </lineage>
</organism>
<dbReference type="InterPro" id="IPR036397">
    <property type="entry name" value="RNaseH_sf"/>
</dbReference>
<dbReference type="SUPFAM" id="SSF53098">
    <property type="entry name" value="Ribonuclease H-like"/>
    <property type="match status" value="1"/>
</dbReference>
<dbReference type="InterPro" id="IPR050951">
    <property type="entry name" value="Retrovirus_Pol_polyprotein"/>
</dbReference>
<dbReference type="GO" id="GO:0003676">
    <property type="term" value="F:nucleic acid binding"/>
    <property type="evidence" value="ECO:0007669"/>
    <property type="project" value="InterPro"/>
</dbReference>
<dbReference type="EnsemblMetazoa" id="Aqu2.1.33837_001">
    <property type="protein sequence ID" value="Aqu2.1.33837_001"/>
    <property type="gene ID" value="Aqu2.1.33837"/>
</dbReference>
<sequence>MDVDGPVPKTSRGNLFSLVINNYTSRYAEAIVLRTVTAKNVAEVLIYLFPRYRMPEEIETNQESNFALSLLELYQLIGIKAIRTTTYYCQTNGLMEKFNCTPKSMPQRVLSGKKQYYDFMLP</sequence>
<dbReference type="InParanoid" id="A0A1X7V2P5"/>
<evidence type="ECO:0000259" key="1">
    <source>
        <dbReference type="PROSITE" id="PS50994"/>
    </source>
</evidence>
<evidence type="ECO:0000313" key="2">
    <source>
        <dbReference type="EnsemblMetazoa" id="Aqu2.1.33837_001"/>
    </source>
</evidence>
<accession>A0A1X7V2P5</accession>
<proteinExistence type="predicted"/>
<feature type="domain" description="Integrase catalytic" evidence="1">
    <location>
        <begin position="1"/>
        <end position="122"/>
    </location>
</feature>
<name>A0A1X7V2P5_AMPQE</name>
<dbReference type="Gene3D" id="3.30.420.10">
    <property type="entry name" value="Ribonuclease H-like superfamily/Ribonuclease H"/>
    <property type="match status" value="1"/>
</dbReference>
<dbReference type="GO" id="GO:0015074">
    <property type="term" value="P:DNA integration"/>
    <property type="evidence" value="ECO:0007669"/>
    <property type="project" value="InterPro"/>
</dbReference>
<dbReference type="InterPro" id="IPR001584">
    <property type="entry name" value="Integrase_cat-core"/>
</dbReference>
<dbReference type="PANTHER" id="PTHR37984">
    <property type="entry name" value="PROTEIN CBG26694"/>
    <property type="match status" value="1"/>
</dbReference>
<dbReference type="InterPro" id="IPR012337">
    <property type="entry name" value="RNaseH-like_sf"/>
</dbReference>
<protein>
    <recommendedName>
        <fullName evidence="1">Integrase catalytic domain-containing protein</fullName>
    </recommendedName>
</protein>